<comment type="caution">
    <text evidence="1">The sequence shown here is derived from an EMBL/GenBank/DDBJ whole genome shotgun (WGS) entry which is preliminary data.</text>
</comment>
<gene>
    <name evidence="1" type="ORF">EVAR_29961_1</name>
</gene>
<dbReference type="Proteomes" id="UP000299102">
    <property type="component" value="Unassembled WGS sequence"/>
</dbReference>
<sequence>MANIAIRPAVQKASAESSRFILLEEQTTMRATRNYVISATHEHWQLQRSYQFVVDLLDANKISDGGRVGRGNFHSLSETHSRSCRFKSIFCDKVVSRWSHQSIFILQPN</sequence>
<reference evidence="1 2" key="1">
    <citation type="journal article" date="2019" name="Commun. Biol.">
        <title>The bagworm genome reveals a unique fibroin gene that provides high tensile strength.</title>
        <authorList>
            <person name="Kono N."/>
            <person name="Nakamura H."/>
            <person name="Ohtoshi R."/>
            <person name="Tomita M."/>
            <person name="Numata K."/>
            <person name="Arakawa K."/>
        </authorList>
    </citation>
    <scope>NUCLEOTIDE SEQUENCE [LARGE SCALE GENOMIC DNA]</scope>
</reference>
<dbReference type="AlphaFoldDB" id="A0A4C1VGL1"/>
<keyword evidence="2" id="KW-1185">Reference proteome</keyword>
<name>A0A4C1VGL1_EUMVA</name>
<evidence type="ECO:0000313" key="1">
    <source>
        <dbReference type="EMBL" id="GBP37760.1"/>
    </source>
</evidence>
<proteinExistence type="predicted"/>
<evidence type="ECO:0000313" key="2">
    <source>
        <dbReference type="Proteomes" id="UP000299102"/>
    </source>
</evidence>
<organism evidence="1 2">
    <name type="scientific">Eumeta variegata</name>
    <name type="common">Bagworm moth</name>
    <name type="synonym">Eumeta japonica</name>
    <dbReference type="NCBI Taxonomy" id="151549"/>
    <lineage>
        <taxon>Eukaryota</taxon>
        <taxon>Metazoa</taxon>
        <taxon>Ecdysozoa</taxon>
        <taxon>Arthropoda</taxon>
        <taxon>Hexapoda</taxon>
        <taxon>Insecta</taxon>
        <taxon>Pterygota</taxon>
        <taxon>Neoptera</taxon>
        <taxon>Endopterygota</taxon>
        <taxon>Lepidoptera</taxon>
        <taxon>Glossata</taxon>
        <taxon>Ditrysia</taxon>
        <taxon>Tineoidea</taxon>
        <taxon>Psychidae</taxon>
        <taxon>Oiketicinae</taxon>
        <taxon>Eumeta</taxon>
    </lineage>
</organism>
<dbReference type="EMBL" id="BGZK01000338">
    <property type="protein sequence ID" value="GBP37760.1"/>
    <property type="molecule type" value="Genomic_DNA"/>
</dbReference>
<accession>A0A4C1VGL1</accession>
<protein>
    <submittedName>
        <fullName evidence="1">Uncharacterized protein</fullName>
    </submittedName>
</protein>